<evidence type="ECO:0000313" key="9">
    <source>
        <dbReference type="Proteomes" id="UP000053789"/>
    </source>
</evidence>
<evidence type="ECO:0000256" key="4">
    <source>
        <dbReference type="ARBA" id="ARBA00022989"/>
    </source>
</evidence>
<dbReference type="OrthoDB" id="2544694at2759"/>
<dbReference type="Pfam" id="PF00083">
    <property type="entry name" value="Sugar_tr"/>
    <property type="match status" value="1"/>
</dbReference>
<proteinExistence type="inferred from homology"/>
<dbReference type="InterPro" id="IPR036259">
    <property type="entry name" value="MFS_trans_sf"/>
</dbReference>
<name>A0A0D2EHU8_CLAB1</name>
<accession>A0A0D2EHU8</accession>
<evidence type="ECO:0000256" key="3">
    <source>
        <dbReference type="ARBA" id="ARBA00022692"/>
    </source>
</evidence>
<dbReference type="PANTHER" id="PTHR48022">
    <property type="entry name" value="PLASTIDIC GLUCOSE TRANSPORTER 4"/>
    <property type="match status" value="1"/>
</dbReference>
<evidence type="ECO:0000259" key="7">
    <source>
        <dbReference type="PROSITE" id="PS50850"/>
    </source>
</evidence>
<gene>
    <name evidence="8" type="ORF">Z519_09807</name>
</gene>
<feature type="transmembrane region" description="Helical" evidence="6">
    <location>
        <begin position="113"/>
        <end position="134"/>
    </location>
</feature>
<keyword evidence="3 6" id="KW-0812">Transmembrane</keyword>
<keyword evidence="4 6" id="KW-1133">Transmembrane helix</keyword>
<dbReference type="VEuPathDB" id="FungiDB:Z519_09807"/>
<dbReference type="PANTHER" id="PTHR48022:SF68">
    <property type="entry name" value="MAJOR FACILITATOR SUPERFAMILY (MFS) PROFILE DOMAIN-CONTAINING PROTEIN-RELATED"/>
    <property type="match status" value="1"/>
</dbReference>
<evidence type="ECO:0000256" key="6">
    <source>
        <dbReference type="SAM" id="Phobius"/>
    </source>
</evidence>
<dbReference type="PROSITE" id="PS50850">
    <property type="entry name" value="MFS"/>
    <property type="match status" value="1"/>
</dbReference>
<dbReference type="SUPFAM" id="SSF103473">
    <property type="entry name" value="MFS general substrate transporter"/>
    <property type="match status" value="1"/>
</dbReference>
<dbReference type="HOGENOM" id="CLU_1517705_0_0_1"/>
<dbReference type="GeneID" id="27702735"/>
<keyword evidence="9" id="KW-1185">Reference proteome</keyword>
<keyword evidence="5 6" id="KW-0472">Membrane</keyword>
<sequence length="177" mass="18603">MGEFSLRKVVDKQTQVVMVSSTAIALYGYGQGMMSLINTNYDYLYTMGIAGNSALVGLVVSVYYLGCALGAVLASRFADGKGRKSGIFVCLATASLGNLLMFGAGMGQMGQKGALVTMIGGRVVMGLGVVVPVYSSELQEDDARGTALAQEFQANIFGLNMAYILNVGVTHSLGKWN</sequence>
<feature type="transmembrane region" description="Helical" evidence="6">
    <location>
        <begin position="16"/>
        <end position="37"/>
    </location>
</feature>
<dbReference type="EMBL" id="KN846995">
    <property type="protein sequence ID" value="KIW89651.1"/>
    <property type="molecule type" value="Genomic_DNA"/>
</dbReference>
<dbReference type="GO" id="GO:0005351">
    <property type="term" value="F:carbohydrate:proton symporter activity"/>
    <property type="evidence" value="ECO:0007669"/>
    <property type="project" value="TreeGrafter"/>
</dbReference>
<evidence type="ECO:0000313" key="8">
    <source>
        <dbReference type="EMBL" id="KIW89651.1"/>
    </source>
</evidence>
<dbReference type="GO" id="GO:0016020">
    <property type="term" value="C:membrane"/>
    <property type="evidence" value="ECO:0007669"/>
    <property type="project" value="UniProtKB-SubCell"/>
</dbReference>
<comment type="similarity">
    <text evidence="2">Belongs to the major facilitator superfamily. Sugar transporter (TC 2.A.1.1) family.</text>
</comment>
<dbReference type="AlphaFoldDB" id="A0A0D2EHU8"/>
<dbReference type="Proteomes" id="UP000053789">
    <property type="component" value="Unassembled WGS sequence"/>
</dbReference>
<evidence type="ECO:0000256" key="2">
    <source>
        <dbReference type="ARBA" id="ARBA00010992"/>
    </source>
</evidence>
<dbReference type="Gene3D" id="1.20.1250.20">
    <property type="entry name" value="MFS general substrate transporter like domains"/>
    <property type="match status" value="1"/>
</dbReference>
<feature type="domain" description="Major facilitator superfamily (MFS) profile" evidence="7">
    <location>
        <begin position="16"/>
        <end position="177"/>
    </location>
</feature>
<feature type="transmembrane region" description="Helical" evidence="6">
    <location>
        <begin position="49"/>
        <end position="74"/>
    </location>
</feature>
<dbReference type="InterPro" id="IPR005828">
    <property type="entry name" value="MFS_sugar_transport-like"/>
</dbReference>
<reference evidence="8" key="1">
    <citation type="submission" date="2015-01" db="EMBL/GenBank/DDBJ databases">
        <title>The Genome Sequence of Cladophialophora bantiana CBS 173.52.</title>
        <authorList>
            <consortium name="The Broad Institute Genomics Platform"/>
            <person name="Cuomo C."/>
            <person name="de Hoog S."/>
            <person name="Gorbushina A."/>
            <person name="Stielow B."/>
            <person name="Teixiera M."/>
            <person name="Abouelleil A."/>
            <person name="Chapman S.B."/>
            <person name="Priest M."/>
            <person name="Young S.K."/>
            <person name="Wortman J."/>
            <person name="Nusbaum C."/>
            <person name="Birren B."/>
        </authorList>
    </citation>
    <scope>NUCLEOTIDE SEQUENCE [LARGE SCALE GENOMIC DNA]</scope>
    <source>
        <strain evidence="8">CBS 173.52</strain>
    </source>
</reference>
<dbReference type="InterPro" id="IPR050360">
    <property type="entry name" value="MFS_Sugar_Transporters"/>
</dbReference>
<dbReference type="InterPro" id="IPR020846">
    <property type="entry name" value="MFS_dom"/>
</dbReference>
<dbReference type="RefSeq" id="XP_016616320.1">
    <property type="nucleotide sequence ID" value="XM_016767528.1"/>
</dbReference>
<comment type="subcellular location">
    <subcellularLocation>
        <location evidence="1">Membrane</location>
        <topology evidence="1">Multi-pass membrane protein</topology>
    </subcellularLocation>
</comment>
<organism evidence="8 9">
    <name type="scientific">Cladophialophora bantiana (strain ATCC 10958 / CBS 173.52 / CDC B-1940 / NIH 8579)</name>
    <name type="common">Xylohypha bantiana</name>
    <dbReference type="NCBI Taxonomy" id="1442370"/>
    <lineage>
        <taxon>Eukaryota</taxon>
        <taxon>Fungi</taxon>
        <taxon>Dikarya</taxon>
        <taxon>Ascomycota</taxon>
        <taxon>Pezizomycotina</taxon>
        <taxon>Eurotiomycetes</taxon>
        <taxon>Chaetothyriomycetidae</taxon>
        <taxon>Chaetothyriales</taxon>
        <taxon>Herpotrichiellaceae</taxon>
        <taxon>Cladophialophora</taxon>
    </lineage>
</organism>
<protein>
    <recommendedName>
        <fullName evidence="7">Major facilitator superfamily (MFS) profile domain-containing protein</fullName>
    </recommendedName>
</protein>
<feature type="transmembrane region" description="Helical" evidence="6">
    <location>
        <begin position="86"/>
        <end position="107"/>
    </location>
</feature>
<evidence type="ECO:0000256" key="1">
    <source>
        <dbReference type="ARBA" id="ARBA00004141"/>
    </source>
</evidence>
<evidence type="ECO:0000256" key="5">
    <source>
        <dbReference type="ARBA" id="ARBA00023136"/>
    </source>
</evidence>